<dbReference type="FunFam" id="3.10.280.10:FF:000015">
    <property type="entry name" value="Hypothetical_protein_-_conserved"/>
    <property type="match status" value="1"/>
</dbReference>
<dbReference type="GO" id="GO:0005759">
    <property type="term" value="C:mitochondrial matrix"/>
    <property type="evidence" value="ECO:0007669"/>
    <property type="project" value="InterPro"/>
</dbReference>
<accession>A4HPQ6</accession>
<dbReference type="Gene3D" id="3.10.280.10">
    <property type="entry name" value="Mitochondrial glycoprotein"/>
    <property type="match status" value="1"/>
</dbReference>
<evidence type="ECO:0000256" key="1">
    <source>
        <dbReference type="SAM" id="MobiDB-lite"/>
    </source>
</evidence>
<dbReference type="InterPro" id="IPR003428">
    <property type="entry name" value="MAM33"/>
</dbReference>
<evidence type="ECO:0000313" key="2">
    <source>
        <dbReference type="EMBL" id="CAM44164.1"/>
    </source>
</evidence>
<dbReference type="SUPFAM" id="SSF54529">
    <property type="entry name" value="Mitochondrial glycoprotein MAM33-like"/>
    <property type="match status" value="1"/>
</dbReference>
<protein>
    <recommendedName>
        <fullName evidence="4">Mitochondrial glycoprotein</fullName>
    </recommendedName>
</protein>
<dbReference type="EMBL" id="FR799010">
    <property type="protein sequence ID" value="CAM44164.1"/>
    <property type="molecule type" value="Genomic_DNA"/>
</dbReference>
<dbReference type="Pfam" id="PF02330">
    <property type="entry name" value="MAM33"/>
    <property type="match status" value="1"/>
</dbReference>
<dbReference type="InterPro" id="IPR036561">
    <property type="entry name" value="MAM33_sf"/>
</dbReference>
<feature type="compositionally biased region" description="Low complexity" evidence="1">
    <location>
        <begin position="102"/>
        <end position="133"/>
    </location>
</feature>
<evidence type="ECO:0008006" key="4">
    <source>
        <dbReference type="Google" id="ProtNLM"/>
    </source>
</evidence>
<dbReference type="OMA" id="HMRNVRV"/>
<keyword evidence="3" id="KW-1185">Reference proteome</keyword>
<dbReference type="InParanoid" id="A4HPQ6"/>
<name>A4HPQ6_LEIBR</name>
<proteinExistence type="predicted"/>
<dbReference type="RefSeq" id="XP_001569031.1">
    <property type="nucleotide sequence ID" value="XM_001568981.1"/>
</dbReference>
<dbReference type="VEuPathDB" id="TriTrypDB:LbrM.35.4120"/>
<dbReference type="AlphaFoldDB" id="A4HPQ6"/>
<feature type="region of interest" description="Disordered" evidence="1">
    <location>
        <begin position="91"/>
        <end position="160"/>
    </location>
</feature>
<dbReference type="GeneID" id="5420007"/>
<reference evidence="2 3" key="1">
    <citation type="journal article" date="2007" name="Nat. Genet.">
        <title>Comparative genomic analysis of three Leishmania species that cause diverse human disease.</title>
        <authorList>
            <person name="Peacock C.S."/>
            <person name="Seeger K."/>
            <person name="Harris D."/>
            <person name="Murphy L."/>
            <person name="Ruiz J.C."/>
            <person name="Quail M.A."/>
            <person name="Peters N."/>
            <person name="Adlem E."/>
            <person name="Tivey A."/>
            <person name="Aslett M."/>
            <person name="Kerhornou A."/>
            <person name="Ivens A."/>
            <person name="Fraser A."/>
            <person name="Rajandream M.A."/>
            <person name="Carver T."/>
            <person name="Norbertczak H."/>
            <person name="Chillingworth T."/>
            <person name="Hance Z."/>
            <person name="Jagels K."/>
            <person name="Moule S."/>
            <person name="Ormond D."/>
            <person name="Rutter S."/>
            <person name="Squares R."/>
            <person name="Whitehead S."/>
            <person name="Rabbinowitsch E."/>
            <person name="Arrowsmith C."/>
            <person name="White B."/>
            <person name="Thurston S."/>
            <person name="Bringaud F."/>
            <person name="Baldauf S.L."/>
            <person name="Faulconbridge A."/>
            <person name="Jeffares D."/>
            <person name="Depledge D.P."/>
            <person name="Oyola S.O."/>
            <person name="Hilley J.D."/>
            <person name="Brito L.O."/>
            <person name="Tosi L.R."/>
            <person name="Barrell B."/>
            <person name="Cruz A.K."/>
            <person name="Mottram J.C."/>
            <person name="Smith D.F."/>
            <person name="Berriman M."/>
        </authorList>
    </citation>
    <scope>NUCLEOTIDE SEQUENCE [LARGE SCALE GENOMIC DNA]</scope>
    <source>
        <strain evidence="2 3">MHOM/BR/75/M2904</strain>
    </source>
</reference>
<dbReference type="KEGG" id="lbz:LBRM_35_4120"/>
<evidence type="ECO:0000313" key="3">
    <source>
        <dbReference type="Proteomes" id="UP000007258"/>
    </source>
</evidence>
<sequence length="387" mass="42902">MWCAQTVPRSPPLPRASASMVGMLRRFGSVQDASALRSLTVVTQGRRALSTEKPVDGETQWVRAMGSKYGPGNYQLFRALYKDLCDEIRREYYTKPPPPPLATRTTNASSSLAAAEAAPGTRDSSSGAAKQSSGAGGAGVTASPTHAEGMSEASEREGGIGEVTPAAQQTAASRLLWQPEETYGDGSWSVQHRPEDNVVVFHRDAVKEGRLAAVHAWARIELKDPPRLNAVLTFADWIPLEVCVERNGVILHFSMASNEGGMHMRNVRVYAPKSALERAAFLDPSDDGEHARKNFYYDGPCLWHLEQDMLNELYDVMQDHGVTLDWIRWAASWVFYLEYVNYVRWNLGMLEELIPSSVRGPEEDFLLPVEKALLEEPVEDWLSAHSI</sequence>
<organism evidence="2 3">
    <name type="scientific">Leishmania braziliensis</name>
    <dbReference type="NCBI Taxonomy" id="5660"/>
    <lineage>
        <taxon>Eukaryota</taxon>
        <taxon>Discoba</taxon>
        <taxon>Euglenozoa</taxon>
        <taxon>Kinetoplastea</taxon>
        <taxon>Metakinetoplastina</taxon>
        <taxon>Trypanosomatida</taxon>
        <taxon>Trypanosomatidae</taxon>
        <taxon>Leishmaniinae</taxon>
        <taxon>Leishmania</taxon>
        <taxon>Leishmania braziliensis species complex</taxon>
    </lineage>
</organism>
<reference evidence="2 3" key="2">
    <citation type="journal article" date="2011" name="Genome Res.">
        <title>Chromosome and gene copy number variation allow major structural change between species and strains of Leishmania.</title>
        <authorList>
            <person name="Rogers M.B."/>
            <person name="Hilley J.D."/>
            <person name="Dickens N.J."/>
            <person name="Wilkes J."/>
            <person name="Bates P.A."/>
            <person name="Depledge D.P."/>
            <person name="Harris D."/>
            <person name="Her Y."/>
            <person name="Herzyk P."/>
            <person name="Imamura H."/>
            <person name="Otto T.D."/>
            <person name="Sanders M."/>
            <person name="Seeger K."/>
            <person name="Dujardin J.C."/>
            <person name="Berriman M."/>
            <person name="Smith D.F."/>
            <person name="Hertz-Fowler C."/>
            <person name="Mottram J.C."/>
        </authorList>
    </citation>
    <scope>NUCLEOTIDE SEQUENCE [LARGE SCALE GENOMIC DNA]</scope>
    <source>
        <strain evidence="2 3">MHOM/BR/75/M2904</strain>
    </source>
</reference>
<gene>
    <name evidence="2" type="ORF">LBRM_35_4120</name>
</gene>
<dbReference type="Proteomes" id="UP000007258">
    <property type="component" value="Chromosome 36"/>
</dbReference>